<organism evidence="1 2">
    <name type="scientific">Kutzneria chonburiensis</name>
    <dbReference type="NCBI Taxonomy" id="1483604"/>
    <lineage>
        <taxon>Bacteria</taxon>
        <taxon>Bacillati</taxon>
        <taxon>Actinomycetota</taxon>
        <taxon>Actinomycetes</taxon>
        <taxon>Pseudonocardiales</taxon>
        <taxon>Pseudonocardiaceae</taxon>
        <taxon>Kutzneria</taxon>
    </lineage>
</organism>
<proteinExistence type="predicted"/>
<name>A0ABV6MY53_9PSEU</name>
<sequence length="226" mass="24160">MTELARMLIWTPVPTAKLQIRLHDEGEGPAVLVPVGSGTVVLPAPAARFPRAVALARTCLRIGERALAVRWDDNAVTAHPIYEKSLYGWAWGAHRDVLGLLEATNPRGGAARLLLRATFLINSDKRDQRSRHDAVARHFGETLDAADQAMLKRVQDWPGGGPSALAALFTAAGRDDVAQVASLVDAGHADAWLAKLPAEASRKVVKEAPLNTVLPVVPVTQGMAPS</sequence>
<dbReference type="RefSeq" id="WP_273934947.1">
    <property type="nucleotide sequence ID" value="NZ_CP097263.1"/>
</dbReference>
<keyword evidence="2" id="KW-1185">Reference proteome</keyword>
<comment type="caution">
    <text evidence="1">The sequence shown here is derived from an EMBL/GenBank/DDBJ whole genome shotgun (WGS) entry which is preliminary data.</text>
</comment>
<protein>
    <recommendedName>
        <fullName evidence="3">LigA protein</fullName>
    </recommendedName>
</protein>
<evidence type="ECO:0008006" key="3">
    <source>
        <dbReference type="Google" id="ProtNLM"/>
    </source>
</evidence>
<dbReference type="Proteomes" id="UP001589810">
    <property type="component" value="Unassembled WGS sequence"/>
</dbReference>
<accession>A0ABV6MY53</accession>
<evidence type="ECO:0000313" key="1">
    <source>
        <dbReference type="EMBL" id="MFC0545243.1"/>
    </source>
</evidence>
<dbReference type="EMBL" id="JBHLUD010000009">
    <property type="protein sequence ID" value="MFC0545243.1"/>
    <property type="molecule type" value="Genomic_DNA"/>
</dbReference>
<gene>
    <name evidence="1" type="ORF">ACFFH7_27295</name>
</gene>
<evidence type="ECO:0000313" key="2">
    <source>
        <dbReference type="Proteomes" id="UP001589810"/>
    </source>
</evidence>
<reference evidence="1 2" key="1">
    <citation type="submission" date="2024-09" db="EMBL/GenBank/DDBJ databases">
        <authorList>
            <person name="Sun Q."/>
            <person name="Mori K."/>
        </authorList>
    </citation>
    <scope>NUCLEOTIDE SEQUENCE [LARGE SCALE GENOMIC DNA]</scope>
    <source>
        <strain evidence="1 2">TBRC 1432</strain>
    </source>
</reference>